<evidence type="ECO:0000256" key="1">
    <source>
        <dbReference type="SAM" id="MobiDB-lite"/>
    </source>
</evidence>
<feature type="compositionally biased region" description="Low complexity" evidence="1">
    <location>
        <begin position="43"/>
        <end position="52"/>
    </location>
</feature>
<dbReference type="EMBL" id="JBEXRX010000091">
    <property type="protein sequence ID" value="MEU0155060.1"/>
    <property type="molecule type" value="Genomic_DNA"/>
</dbReference>
<evidence type="ECO:0000256" key="2">
    <source>
        <dbReference type="SAM" id="SignalP"/>
    </source>
</evidence>
<proteinExistence type="predicted"/>
<evidence type="ECO:0008006" key="5">
    <source>
        <dbReference type="Google" id="ProtNLM"/>
    </source>
</evidence>
<reference evidence="3 4" key="1">
    <citation type="submission" date="2024-06" db="EMBL/GenBank/DDBJ databases">
        <title>The Natural Products Discovery Center: Release of the First 8490 Sequenced Strains for Exploring Actinobacteria Biosynthetic Diversity.</title>
        <authorList>
            <person name="Kalkreuter E."/>
            <person name="Kautsar S.A."/>
            <person name="Yang D."/>
            <person name="Bader C.D."/>
            <person name="Teijaro C.N."/>
            <person name="Fluegel L."/>
            <person name="Davis C.M."/>
            <person name="Simpson J.R."/>
            <person name="Lauterbach L."/>
            <person name="Steele A.D."/>
            <person name="Gui C."/>
            <person name="Meng S."/>
            <person name="Li G."/>
            <person name="Viehrig K."/>
            <person name="Ye F."/>
            <person name="Su P."/>
            <person name="Kiefer A.F."/>
            <person name="Nichols A."/>
            <person name="Cepeda A.J."/>
            <person name="Yan W."/>
            <person name="Fan B."/>
            <person name="Jiang Y."/>
            <person name="Adhikari A."/>
            <person name="Zheng C.-J."/>
            <person name="Schuster L."/>
            <person name="Cowan T.M."/>
            <person name="Smanski M.J."/>
            <person name="Chevrette M.G."/>
            <person name="De Carvalho L.P.S."/>
            <person name="Shen B."/>
        </authorList>
    </citation>
    <scope>NUCLEOTIDE SEQUENCE [LARGE SCALE GENOMIC DNA]</scope>
    <source>
        <strain evidence="3 4">NPDC006286</strain>
    </source>
</reference>
<comment type="caution">
    <text evidence="3">The sequence shown here is derived from an EMBL/GenBank/DDBJ whole genome shotgun (WGS) entry which is preliminary data.</text>
</comment>
<protein>
    <recommendedName>
        <fullName evidence="5">ABC transporter substrate-binding protein</fullName>
    </recommendedName>
</protein>
<organism evidence="3 4">
    <name type="scientific">Micromonospora fulviviridis</name>
    <dbReference type="NCBI Taxonomy" id="47860"/>
    <lineage>
        <taxon>Bacteria</taxon>
        <taxon>Bacillati</taxon>
        <taxon>Actinomycetota</taxon>
        <taxon>Actinomycetes</taxon>
        <taxon>Micromonosporales</taxon>
        <taxon>Micromonosporaceae</taxon>
        <taxon>Micromonospora</taxon>
    </lineage>
</organism>
<feature type="chain" id="PRO_5047222701" description="ABC transporter substrate-binding protein" evidence="2">
    <location>
        <begin position="35"/>
        <end position="119"/>
    </location>
</feature>
<dbReference type="Proteomes" id="UP001550348">
    <property type="component" value="Unassembled WGS sequence"/>
</dbReference>
<name>A0ABV2VQI6_9ACTN</name>
<feature type="signal peptide" evidence="2">
    <location>
        <begin position="1"/>
        <end position="34"/>
    </location>
</feature>
<keyword evidence="4" id="KW-1185">Reference proteome</keyword>
<evidence type="ECO:0000313" key="4">
    <source>
        <dbReference type="Proteomes" id="UP001550348"/>
    </source>
</evidence>
<keyword evidence="2" id="KW-0732">Signal</keyword>
<sequence>MARHTLPLARTGTRPRAARLGMLPLLLLALLGPAACDDGGDTPTAGPAGVDADAGDDTTGGDAADPANSVRPPCPFTAAQVSDLLGQPMRDGTLTLSSIGTDVAGYERTLRRLLDAIPA</sequence>
<dbReference type="RefSeq" id="WP_355666684.1">
    <property type="nucleotide sequence ID" value="NZ_JBEXRX010000091.1"/>
</dbReference>
<evidence type="ECO:0000313" key="3">
    <source>
        <dbReference type="EMBL" id="MEU0155060.1"/>
    </source>
</evidence>
<accession>A0ABV2VQI6</accession>
<gene>
    <name evidence="3" type="ORF">ABZ071_24740</name>
</gene>
<feature type="region of interest" description="Disordered" evidence="1">
    <location>
        <begin position="37"/>
        <end position="75"/>
    </location>
</feature>